<dbReference type="GO" id="GO:0051603">
    <property type="term" value="P:proteolysis involved in protein catabolic process"/>
    <property type="evidence" value="ECO:0007669"/>
    <property type="project" value="InterPro"/>
</dbReference>
<name>A0A9J8BV41_CYPCA</name>
<dbReference type="Proteomes" id="UP001108240">
    <property type="component" value="Unplaced"/>
</dbReference>
<keyword evidence="1" id="KW-0963">Cytoplasm</keyword>
<dbReference type="InterPro" id="IPR023333">
    <property type="entry name" value="Proteasome_suB-type"/>
</dbReference>
<keyword evidence="5" id="KW-1185">Reference proteome</keyword>
<dbReference type="Pfam" id="PF00227">
    <property type="entry name" value="Proteasome"/>
    <property type="match status" value="1"/>
</dbReference>
<dbReference type="Gene3D" id="3.60.20.10">
    <property type="entry name" value="Glutamine Phosphoribosylpyrophosphate, subunit 1, domain 1"/>
    <property type="match status" value="1"/>
</dbReference>
<evidence type="ECO:0000313" key="5">
    <source>
        <dbReference type="Proteomes" id="UP001108240"/>
    </source>
</evidence>
<dbReference type="PANTHER" id="PTHR32194:SF0">
    <property type="entry name" value="ATP-DEPENDENT PROTEASE SUBUNIT HSLV"/>
    <property type="match status" value="1"/>
</dbReference>
<evidence type="ECO:0000256" key="2">
    <source>
        <dbReference type="ARBA" id="ARBA00022670"/>
    </source>
</evidence>
<evidence type="ECO:0000256" key="3">
    <source>
        <dbReference type="ARBA" id="ARBA00022801"/>
    </source>
</evidence>
<dbReference type="GeneTree" id="ENSGT00940000165375"/>
<keyword evidence="3" id="KW-0378">Hydrolase</keyword>
<keyword evidence="2" id="KW-0645">Protease</keyword>
<dbReference type="GO" id="GO:0008233">
    <property type="term" value="F:peptidase activity"/>
    <property type="evidence" value="ECO:0007669"/>
    <property type="project" value="UniProtKB-KW"/>
</dbReference>
<sequence length="189" mass="20948">MTHRSTLLPEPRSFMFPALIASRTRTVRYEGGVVIGSDSRASKCSFFFLCKYVSSRVINKVIQAVTNAVIHQLSFHSMQMEEPPLVKSVAAIMGSFCYTHQDELSARFIMAGWDQMVFTVSLGGMILEQEFTVGGSGSTFIYGYAFINYFPPALTLAMDRDNVSGGIVHLAIVTEKGAERQLIPVKFND</sequence>
<dbReference type="InterPro" id="IPR029055">
    <property type="entry name" value="Ntn_hydrolases_N"/>
</dbReference>
<reference evidence="4" key="1">
    <citation type="submission" date="2025-08" db="UniProtKB">
        <authorList>
            <consortium name="Ensembl"/>
        </authorList>
    </citation>
    <scope>IDENTIFICATION</scope>
</reference>
<evidence type="ECO:0000313" key="4">
    <source>
        <dbReference type="Ensembl" id="ENSCCRP00000161784.1"/>
    </source>
</evidence>
<dbReference type="SUPFAM" id="SSF56235">
    <property type="entry name" value="N-terminal nucleophile aminohydrolases (Ntn hydrolases)"/>
    <property type="match status" value="1"/>
</dbReference>
<evidence type="ECO:0000256" key="1">
    <source>
        <dbReference type="ARBA" id="ARBA00022490"/>
    </source>
</evidence>
<dbReference type="GO" id="GO:0005839">
    <property type="term" value="C:proteasome core complex"/>
    <property type="evidence" value="ECO:0007669"/>
    <property type="project" value="InterPro"/>
</dbReference>
<organism evidence="4 5">
    <name type="scientific">Cyprinus carpio carpio</name>
    <dbReference type="NCBI Taxonomy" id="630221"/>
    <lineage>
        <taxon>Eukaryota</taxon>
        <taxon>Metazoa</taxon>
        <taxon>Chordata</taxon>
        <taxon>Craniata</taxon>
        <taxon>Vertebrata</taxon>
        <taxon>Euteleostomi</taxon>
        <taxon>Actinopterygii</taxon>
        <taxon>Neopterygii</taxon>
        <taxon>Teleostei</taxon>
        <taxon>Ostariophysi</taxon>
        <taxon>Cypriniformes</taxon>
        <taxon>Cyprinidae</taxon>
        <taxon>Cyprininae</taxon>
        <taxon>Cyprinus</taxon>
    </lineage>
</organism>
<reference evidence="4" key="2">
    <citation type="submission" date="2025-09" db="UniProtKB">
        <authorList>
            <consortium name="Ensembl"/>
        </authorList>
    </citation>
    <scope>IDENTIFICATION</scope>
</reference>
<protein>
    <submittedName>
        <fullName evidence="4">Uncharacterized protein</fullName>
    </submittedName>
</protein>
<proteinExistence type="predicted"/>
<dbReference type="GO" id="GO:0005737">
    <property type="term" value="C:cytoplasm"/>
    <property type="evidence" value="ECO:0007669"/>
    <property type="project" value="TreeGrafter"/>
</dbReference>
<dbReference type="InterPro" id="IPR001353">
    <property type="entry name" value="Proteasome_sua/b"/>
</dbReference>
<dbReference type="PANTHER" id="PTHR32194">
    <property type="entry name" value="METALLOPROTEASE TLDD"/>
    <property type="match status" value="1"/>
</dbReference>
<accession>A0A9J8BV41</accession>
<dbReference type="AlphaFoldDB" id="A0A9J8BV41"/>
<dbReference type="Ensembl" id="ENSCCRT00000184238.1">
    <property type="protein sequence ID" value="ENSCCRP00000161784.1"/>
    <property type="gene ID" value="ENSCCRG00000072333.1"/>
</dbReference>